<keyword evidence="1" id="KW-1133">Transmembrane helix</keyword>
<gene>
    <name evidence="2" type="ORF">M3202_08855</name>
</gene>
<keyword evidence="1" id="KW-0472">Membrane</keyword>
<dbReference type="InterPro" id="IPR007820">
    <property type="entry name" value="AbrB_fam"/>
</dbReference>
<dbReference type="PANTHER" id="PTHR38457">
    <property type="entry name" value="REGULATOR ABRB-RELATED"/>
    <property type="match status" value="1"/>
</dbReference>
<feature type="transmembrane region" description="Helical" evidence="1">
    <location>
        <begin position="73"/>
        <end position="95"/>
    </location>
</feature>
<dbReference type="Proteomes" id="UP001139179">
    <property type="component" value="Unassembled WGS sequence"/>
</dbReference>
<dbReference type="NCBIfam" id="TIGR03082">
    <property type="entry name" value="Gneg_AbrB_dup"/>
    <property type="match status" value="2"/>
</dbReference>
<dbReference type="AlphaFoldDB" id="A0A9X2DNV5"/>
<keyword evidence="3" id="KW-1185">Reference proteome</keyword>
<reference evidence="2" key="1">
    <citation type="submission" date="2022-05" db="EMBL/GenBank/DDBJ databases">
        <title>Comparative Genomics of Spacecraft Associated Microbes.</title>
        <authorList>
            <person name="Tran M.T."/>
            <person name="Wright A."/>
            <person name="Seuylemezian A."/>
            <person name="Eisen J."/>
            <person name="Coil D."/>
        </authorList>
    </citation>
    <scope>NUCLEOTIDE SEQUENCE</scope>
    <source>
        <strain evidence="2">214.1.1</strain>
    </source>
</reference>
<proteinExistence type="predicted"/>
<feature type="transmembrane region" description="Helical" evidence="1">
    <location>
        <begin position="199"/>
        <end position="218"/>
    </location>
</feature>
<feature type="transmembrane region" description="Helical" evidence="1">
    <location>
        <begin position="49"/>
        <end position="67"/>
    </location>
</feature>
<evidence type="ECO:0000313" key="3">
    <source>
        <dbReference type="Proteomes" id="UP001139179"/>
    </source>
</evidence>
<dbReference type="RefSeq" id="WP_251222988.1">
    <property type="nucleotide sequence ID" value="NZ_JAMBOL010000006.1"/>
</dbReference>
<name>A0A9X2DNV5_9BACI</name>
<dbReference type="InterPro" id="IPR017516">
    <property type="entry name" value="AbrB_dup"/>
</dbReference>
<dbReference type="GO" id="GO:0016020">
    <property type="term" value="C:membrane"/>
    <property type="evidence" value="ECO:0007669"/>
    <property type="project" value="InterPro"/>
</dbReference>
<feature type="transmembrane region" description="Helical" evidence="1">
    <location>
        <begin position="319"/>
        <end position="337"/>
    </location>
</feature>
<dbReference type="GO" id="GO:0010468">
    <property type="term" value="P:regulation of gene expression"/>
    <property type="evidence" value="ECO:0007669"/>
    <property type="project" value="InterPro"/>
</dbReference>
<feature type="transmembrane region" description="Helical" evidence="1">
    <location>
        <begin position="256"/>
        <end position="280"/>
    </location>
</feature>
<dbReference type="PIRSF" id="PIRSF038991">
    <property type="entry name" value="Protein_AbrB"/>
    <property type="match status" value="1"/>
</dbReference>
<evidence type="ECO:0000313" key="2">
    <source>
        <dbReference type="EMBL" id="MCM3714194.1"/>
    </source>
</evidence>
<feature type="transmembrane region" description="Helical" evidence="1">
    <location>
        <begin position="169"/>
        <end position="192"/>
    </location>
</feature>
<organism evidence="2 3">
    <name type="scientific">Halalkalibacter oceani</name>
    <dbReference type="NCBI Taxonomy" id="1653776"/>
    <lineage>
        <taxon>Bacteria</taxon>
        <taxon>Bacillati</taxon>
        <taxon>Bacillota</taxon>
        <taxon>Bacilli</taxon>
        <taxon>Bacillales</taxon>
        <taxon>Bacillaceae</taxon>
        <taxon>Halalkalibacter</taxon>
    </lineage>
</organism>
<protein>
    <submittedName>
        <fullName evidence="2">AbrB family transcriptional regulator</fullName>
    </submittedName>
</protein>
<dbReference type="EMBL" id="JAMBOL010000006">
    <property type="protein sequence ID" value="MCM3714194.1"/>
    <property type="molecule type" value="Genomic_DNA"/>
</dbReference>
<feature type="transmembrane region" description="Helical" evidence="1">
    <location>
        <begin position="224"/>
        <end position="244"/>
    </location>
</feature>
<accession>A0A9X2DNV5</accession>
<dbReference type="Pfam" id="PF05145">
    <property type="entry name" value="AbrB"/>
    <property type="match status" value="1"/>
</dbReference>
<evidence type="ECO:0000256" key="1">
    <source>
        <dbReference type="SAM" id="Phobius"/>
    </source>
</evidence>
<feature type="transmembrane region" description="Helical" evidence="1">
    <location>
        <begin position="144"/>
        <end position="163"/>
    </location>
</feature>
<dbReference type="PANTHER" id="PTHR38457:SF1">
    <property type="entry name" value="REGULATOR ABRB-RELATED"/>
    <property type="match status" value="1"/>
</dbReference>
<keyword evidence="1" id="KW-0812">Transmembrane</keyword>
<sequence>MQKILYLIIAITVGGLCALGQVPAGWLLGSLVTGLICAFFIKKLYFPDSLFKVALAIIGATIGFRVIPEQFITYRSLLLPFVFVFLLTITGGLLLGKFMQRFSSLHPNTAFFCCMPGGASEVIALSKEYGADQQVVAAFHTTRITVFVLFIPLIIGLNVPIPAQNGSAGGVMIGDALLSFVCIGGIGLVTLLLGKRIPLPGSSLFLAIALGFVFHQWVVPTLEIPSFVSGIAQGLMGAIIGIRFDKETLLELKEIGGVSLMTLALYFVMSFGLAGLFYLLTPLEFFTSLLSVVPAGAAEMASTATALHVEPMMVATLQMMRVLTLFAALPFLIKWFSKPVNEKKKVRV</sequence>
<comment type="caution">
    <text evidence="2">The sequence shown here is derived from an EMBL/GenBank/DDBJ whole genome shotgun (WGS) entry which is preliminary data.</text>
</comment>